<dbReference type="InterPro" id="IPR035965">
    <property type="entry name" value="PAS-like_dom_sf"/>
</dbReference>
<evidence type="ECO:0000259" key="8">
    <source>
        <dbReference type="PROSITE" id="PS50112"/>
    </source>
</evidence>
<keyword evidence="3" id="KW-0597">Phosphoprotein</keyword>
<dbReference type="InterPro" id="IPR003594">
    <property type="entry name" value="HATPase_dom"/>
</dbReference>
<dbReference type="Pfam" id="PF13185">
    <property type="entry name" value="GAF_2"/>
    <property type="match status" value="1"/>
</dbReference>
<feature type="domain" description="PAS" evidence="8">
    <location>
        <begin position="141"/>
        <end position="211"/>
    </location>
</feature>
<dbReference type="Gene3D" id="3.30.450.40">
    <property type="match status" value="3"/>
</dbReference>
<reference evidence="10 11" key="1">
    <citation type="submission" date="2020-08" db="EMBL/GenBank/DDBJ databases">
        <title>Genomic Encyclopedia of Type Strains, Phase IV (KMG-IV): sequencing the most valuable type-strain genomes for metagenomic binning, comparative biology and taxonomic classification.</title>
        <authorList>
            <person name="Goeker M."/>
        </authorList>
    </citation>
    <scope>NUCLEOTIDE SEQUENCE [LARGE SCALE GENOMIC DNA]</scope>
    <source>
        <strain evidence="10 11">DSM 29007</strain>
    </source>
</reference>
<dbReference type="SMART" id="SM00086">
    <property type="entry name" value="PAC"/>
    <property type="match status" value="1"/>
</dbReference>
<dbReference type="SUPFAM" id="SSF47384">
    <property type="entry name" value="Homodimeric domain of signal transducing histidine kinase"/>
    <property type="match status" value="1"/>
</dbReference>
<dbReference type="SUPFAM" id="SSF55874">
    <property type="entry name" value="ATPase domain of HSP90 chaperone/DNA topoisomerase II/histidine kinase"/>
    <property type="match status" value="1"/>
</dbReference>
<dbReference type="EC" id="2.7.13.3" evidence="2"/>
<keyword evidence="4" id="KW-0808">Transferase</keyword>
<dbReference type="InterPro" id="IPR036890">
    <property type="entry name" value="HATPase_C_sf"/>
</dbReference>
<dbReference type="PANTHER" id="PTHR43047">
    <property type="entry name" value="TWO-COMPONENT HISTIDINE PROTEIN KINASE"/>
    <property type="match status" value="1"/>
</dbReference>
<dbReference type="PROSITE" id="PS50112">
    <property type="entry name" value="PAS"/>
    <property type="match status" value="1"/>
</dbReference>
<protein>
    <recommendedName>
        <fullName evidence="2">histidine kinase</fullName>
        <ecNumber evidence="2">2.7.13.3</ecNumber>
    </recommendedName>
</protein>
<dbReference type="NCBIfam" id="TIGR00229">
    <property type="entry name" value="sensory_box"/>
    <property type="match status" value="1"/>
</dbReference>
<dbReference type="InterPro" id="IPR005467">
    <property type="entry name" value="His_kinase_dom"/>
</dbReference>
<evidence type="ECO:0000256" key="4">
    <source>
        <dbReference type="ARBA" id="ARBA00022679"/>
    </source>
</evidence>
<dbReference type="InterPro" id="IPR000014">
    <property type="entry name" value="PAS"/>
</dbReference>
<dbReference type="AlphaFoldDB" id="A0A841H190"/>
<dbReference type="SMART" id="SM00065">
    <property type="entry name" value="GAF"/>
    <property type="match status" value="3"/>
</dbReference>
<dbReference type="GO" id="GO:0005886">
    <property type="term" value="C:plasma membrane"/>
    <property type="evidence" value="ECO:0007669"/>
    <property type="project" value="TreeGrafter"/>
</dbReference>
<comment type="caution">
    <text evidence="10">The sequence shown here is derived from an EMBL/GenBank/DDBJ whole genome shotgun (WGS) entry which is preliminary data.</text>
</comment>
<dbReference type="CDD" id="cd16922">
    <property type="entry name" value="HATPase_EvgS-ArcB-TorS-like"/>
    <property type="match status" value="1"/>
</dbReference>
<dbReference type="InterPro" id="IPR013655">
    <property type="entry name" value="PAS_fold_3"/>
</dbReference>
<dbReference type="InterPro" id="IPR004358">
    <property type="entry name" value="Sig_transdc_His_kin-like_C"/>
</dbReference>
<dbReference type="SMART" id="SM00091">
    <property type="entry name" value="PAS"/>
    <property type="match status" value="2"/>
</dbReference>
<dbReference type="InterPro" id="IPR036097">
    <property type="entry name" value="HisK_dim/P_sf"/>
</dbReference>
<feature type="domain" description="Histidine kinase" evidence="7">
    <location>
        <begin position="853"/>
        <end position="1072"/>
    </location>
</feature>
<dbReference type="PROSITE" id="PS50113">
    <property type="entry name" value="PAC"/>
    <property type="match status" value="1"/>
</dbReference>
<dbReference type="InterPro" id="IPR003661">
    <property type="entry name" value="HisK_dim/P_dom"/>
</dbReference>
<dbReference type="Pfam" id="PF08448">
    <property type="entry name" value="PAS_4"/>
    <property type="match status" value="1"/>
</dbReference>
<dbReference type="InterPro" id="IPR001610">
    <property type="entry name" value="PAC"/>
</dbReference>
<evidence type="ECO:0000256" key="2">
    <source>
        <dbReference type="ARBA" id="ARBA00012438"/>
    </source>
</evidence>
<feature type="domain" description="PAC" evidence="9">
    <location>
        <begin position="215"/>
        <end position="267"/>
    </location>
</feature>
<dbReference type="PRINTS" id="PR00344">
    <property type="entry name" value="BCTRLSENSOR"/>
</dbReference>
<dbReference type="Pfam" id="PF00512">
    <property type="entry name" value="HisKA"/>
    <property type="match status" value="1"/>
</dbReference>
<keyword evidence="5" id="KW-0418">Kinase</keyword>
<dbReference type="GO" id="GO:0000155">
    <property type="term" value="F:phosphorelay sensor kinase activity"/>
    <property type="evidence" value="ECO:0007669"/>
    <property type="project" value="InterPro"/>
</dbReference>
<dbReference type="InterPro" id="IPR000700">
    <property type="entry name" value="PAS-assoc_C"/>
</dbReference>
<evidence type="ECO:0000256" key="1">
    <source>
        <dbReference type="ARBA" id="ARBA00000085"/>
    </source>
</evidence>
<evidence type="ECO:0000259" key="9">
    <source>
        <dbReference type="PROSITE" id="PS50113"/>
    </source>
</evidence>
<dbReference type="SMART" id="SM00387">
    <property type="entry name" value="HATPase_c"/>
    <property type="match status" value="1"/>
</dbReference>
<dbReference type="GO" id="GO:0009927">
    <property type="term" value="F:histidine phosphotransfer kinase activity"/>
    <property type="evidence" value="ECO:0007669"/>
    <property type="project" value="TreeGrafter"/>
</dbReference>
<dbReference type="CDD" id="cd00082">
    <property type="entry name" value="HisKA"/>
    <property type="match status" value="1"/>
</dbReference>
<dbReference type="SUPFAM" id="SSF55785">
    <property type="entry name" value="PYP-like sensor domain (PAS domain)"/>
    <property type="match status" value="2"/>
</dbReference>
<dbReference type="Gene3D" id="3.30.565.10">
    <property type="entry name" value="Histidine kinase-like ATPase, C-terminal domain"/>
    <property type="match status" value="1"/>
</dbReference>
<dbReference type="InterPro" id="IPR029016">
    <property type="entry name" value="GAF-like_dom_sf"/>
</dbReference>
<dbReference type="Pfam" id="PF01590">
    <property type="entry name" value="GAF"/>
    <property type="match status" value="2"/>
</dbReference>
<accession>A0A841H190</accession>
<evidence type="ECO:0000256" key="3">
    <source>
        <dbReference type="ARBA" id="ARBA00022553"/>
    </source>
</evidence>
<keyword evidence="11" id="KW-1185">Reference proteome</keyword>
<evidence type="ECO:0000256" key="6">
    <source>
        <dbReference type="SAM" id="Coils"/>
    </source>
</evidence>
<keyword evidence="6" id="KW-0175">Coiled coil</keyword>
<dbReference type="EMBL" id="JACHIA010000010">
    <property type="protein sequence ID" value="MBB6071679.1"/>
    <property type="molecule type" value="Genomic_DNA"/>
</dbReference>
<dbReference type="PANTHER" id="PTHR43047:SF72">
    <property type="entry name" value="OSMOSENSING HISTIDINE PROTEIN KINASE SLN1"/>
    <property type="match status" value="1"/>
</dbReference>
<proteinExistence type="predicted"/>
<dbReference type="CDD" id="cd00130">
    <property type="entry name" value="PAS"/>
    <property type="match status" value="1"/>
</dbReference>
<dbReference type="Pfam" id="PF08447">
    <property type="entry name" value="PAS_3"/>
    <property type="match status" value="1"/>
</dbReference>
<feature type="coiled-coil region" evidence="6">
    <location>
        <begin position="262"/>
        <end position="306"/>
    </location>
</feature>
<dbReference type="PROSITE" id="PS50109">
    <property type="entry name" value="HIS_KIN"/>
    <property type="match status" value="1"/>
</dbReference>
<dbReference type="SMART" id="SM00388">
    <property type="entry name" value="HisKA"/>
    <property type="match status" value="1"/>
</dbReference>
<dbReference type="Gene3D" id="1.10.287.130">
    <property type="match status" value="1"/>
</dbReference>
<evidence type="ECO:0000313" key="10">
    <source>
        <dbReference type="EMBL" id="MBB6071679.1"/>
    </source>
</evidence>
<dbReference type="SUPFAM" id="SSF55781">
    <property type="entry name" value="GAF domain-like"/>
    <property type="match status" value="3"/>
</dbReference>
<dbReference type="Proteomes" id="UP000582837">
    <property type="component" value="Unassembled WGS sequence"/>
</dbReference>
<sequence length="1073" mass="117036">MTRVLPTDWDSSRAHSLIEQFPAVTAIYEGPDHVIAATSAAYRRMVGARELTGLPYREAFPELHRQGFTTLLDDVYRTGTPVTRTGMRAEWDDDGDGRDEVHYVDFTYQPLRQADGHVWAIAVHAVDVTRNVAAEAALRDSEARFRAMFEYAATGVALTGLDRYPVAINPALRRMLRYSLEELRESGFDGITHPEDAGVDREMYERLLAGGTESFRVEKRYRRKGGAEVWVDLTVSLIRDAAGAPAFTLGMVTDITERKRMEALAQEQALELEHQIDQAQTLNVELEATAEELLDATRAAEAARERVSFLAHASEVLARSLDFDGTMGRVADLAVERLADWCVVEVNHPDGRRRARVVAHRDPERLRWAEELDRRYPPDPEAPTGAAAVFRTGRAEMHDAISDGMLAGAARDADHLAELRKIGFTGVITVPLSTRSHTLGTLTLIASDSGRRFTPDDLSIAKDLGRRAGAALDNADLLLRTEAAASRSRRIQSFAAALNQAADMRAVAEVCVLHGMDALRADAGSLALLSDDRTTFQIVHSLGYPAEVTDRWVHFPVTPGKPLSDAVLEGTPRILSNRDAVHWYPGMLSDLADASTAAMAIIPVVSGGRALGGLSFSFTAEQEFDEAVRTMLLTMGEQAAQALERARLLEAEQRLRARAEVLADAGEVLSASLDLSATLEAIARLVVPAVADWCFVELLGPDGEVEPVAVHHADPDHVAWAHEVMARFPIDPDAPHGTAQVLRSGRPELVTEMPEELFPAVAQSREHLEALRQTGFRSHLSLPLLTRDGVIGVLSLAQAESGRRFVADDVPFGEDLARRAAGAIDNARLYDAERRARAAAEQANQAKSDFLSAMSHELRTPLNAIGGYTELLEMEIRGPVTAEQRVDLERIRSAQQHLLGLISDLLNFAQIEAGRIEYRIGPVPVQPLLAELEPLIRPQMEARGLAYVRPAGEPDAVVRGDAERIRQILVNLLANAVKFTDAGSVTLATRAEEDRVHIVVADTGRGIAADKLPSIFDPFVQVDRKLTAASQQGVGLGLSISRELALAMDGTLTAESAPGEGSVFTLTLPRVID</sequence>
<gene>
    <name evidence="10" type="ORF">HNQ61_003318</name>
</gene>
<dbReference type="Gene3D" id="3.30.450.20">
    <property type="entry name" value="PAS domain"/>
    <property type="match status" value="2"/>
</dbReference>
<dbReference type="FunFam" id="3.30.450.40:FF:000035">
    <property type="entry name" value="PAS sensor protein"/>
    <property type="match status" value="1"/>
</dbReference>
<dbReference type="InterPro" id="IPR013656">
    <property type="entry name" value="PAS_4"/>
</dbReference>
<evidence type="ECO:0000256" key="5">
    <source>
        <dbReference type="ARBA" id="ARBA00022777"/>
    </source>
</evidence>
<name>A0A841H190_9BACT</name>
<dbReference type="Pfam" id="PF02518">
    <property type="entry name" value="HATPase_c"/>
    <property type="match status" value="1"/>
</dbReference>
<evidence type="ECO:0000313" key="11">
    <source>
        <dbReference type="Proteomes" id="UP000582837"/>
    </source>
</evidence>
<evidence type="ECO:0000259" key="7">
    <source>
        <dbReference type="PROSITE" id="PS50109"/>
    </source>
</evidence>
<dbReference type="RefSeq" id="WP_170032337.1">
    <property type="nucleotide sequence ID" value="NZ_JABDTL010000001.1"/>
</dbReference>
<dbReference type="InterPro" id="IPR003018">
    <property type="entry name" value="GAF"/>
</dbReference>
<organism evidence="10 11">
    <name type="scientific">Longimicrobium terrae</name>
    <dbReference type="NCBI Taxonomy" id="1639882"/>
    <lineage>
        <taxon>Bacteria</taxon>
        <taxon>Pseudomonadati</taxon>
        <taxon>Gemmatimonadota</taxon>
        <taxon>Longimicrobiia</taxon>
        <taxon>Longimicrobiales</taxon>
        <taxon>Longimicrobiaceae</taxon>
        <taxon>Longimicrobium</taxon>
    </lineage>
</organism>
<comment type="catalytic activity">
    <reaction evidence="1">
        <text>ATP + protein L-histidine = ADP + protein N-phospho-L-histidine.</text>
        <dbReference type="EC" id="2.7.13.3"/>
    </reaction>
</comment>